<keyword evidence="2" id="KW-1185">Reference proteome</keyword>
<accession>A0A975HPK7</accession>
<evidence type="ECO:0000313" key="1">
    <source>
        <dbReference type="EMBL" id="QTH73360.1"/>
    </source>
</evidence>
<proteinExistence type="predicted"/>
<protein>
    <submittedName>
        <fullName evidence="1">Uncharacterized protein</fullName>
    </submittedName>
</protein>
<organism evidence="1 2">
    <name type="scientific">Pseudoalteromonas xiamenensis</name>
    <dbReference type="NCBI Taxonomy" id="882626"/>
    <lineage>
        <taxon>Bacteria</taxon>
        <taxon>Pseudomonadati</taxon>
        <taxon>Pseudomonadota</taxon>
        <taxon>Gammaproteobacteria</taxon>
        <taxon>Alteromonadales</taxon>
        <taxon>Pseudoalteromonadaceae</taxon>
        <taxon>Pseudoalteromonas</taxon>
    </lineage>
</organism>
<geneLocation type="plasmid" evidence="1 2">
    <name>unnamed5</name>
</geneLocation>
<evidence type="ECO:0000313" key="2">
    <source>
        <dbReference type="Proteomes" id="UP000664904"/>
    </source>
</evidence>
<reference evidence="1" key="1">
    <citation type="submission" date="2021-03" db="EMBL/GenBank/DDBJ databases">
        <title>Complete Genome of Pseudoalteromonas xiamenensis STKMTI.2, a new potential marine bacterium producing anti-Vibrio compounds.</title>
        <authorList>
            <person name="Handayani D.P."/>
            <person name="Isnansetyo A."/>
            <person name="Istiqomah I."/>
            <person name="Jumina J."/>
        </authorList>
    </citation>
    <scope>NUCLEOTIDE SEQUENCE</scope>
    <source>
        <strain evidence="1">STKMTI.2</strain>
        <plasmid evidence="1">unnamed5</plasmid>
    </source>
</reference>
<gene>
    <name evidence="1" type="ORF">J5O05_17760</name>
</gene>
<sequence>MVRERVDVQGRCCDEAWALYQTVRFQPIQPLNRFKRGAIISLCVPAGVIQSTVRTKFTIRRHIALLRLGRFQFQLLYGGNELMTYRELSACVKCSINEAYELSRFFNQNAFYWLERGRLFLCSTDQKKVLKLPLDSTNYFINIKLPERNDAIL</sequence>
<dbReference type="RefSeq" id="WP_208844972.1">
    <property type="nucleotide sequence ID" value="NZ_CP072135.1"/>
</dbReference>
<name>A0A975HPK7_9GAMM</name>
<keyword evidence="1" id="KW-0614">Plasmid</keyword>
<dbReference type="AlphaFoldDB" id="A0A975HPK7"/>
<dbReference type="KEGG" id="pxi:J5O05_17760"/>
<dbReference type="EMBL" id="CP072135">
    <property type="protein sequence ID" value="QTH73360.1"/>
    <property type="molecule type" value="Genomic_DNA"/>
</dbReference>
<dbReference type="Proteomes" id="UP000664904">
    <property type="component" value="Plasmid unnamed5"/>
</dbReference>